<keyword evidence="2" id="KW-0813">Transport</keyword>
<evidence type="ECO:0000256" key="5">
    <source>
        <dbReference type="ARBA" id="ARBA00023136"/>
    </source>
</evidence>
<feature type="transmembrane region" description="Helical" evidence="6">
    <location>
        <begin position="49"/>
        <end position="69"/>
    </location>
</feature>
<feature type="transmembrane region" description="Helical" evidence="6">
    <location>
        <begin position="289"/>
        <end position="309"/>
    </location>
</feature>
<dbReference type="EMBL" id="BSNJ01000005">
    <property type="protein sequence ID" value="GLQ21464.1"/>
    <property type="molecule type" value="Genomic_DNA"/>
</dbReference>
<dbReference type="SUPFAM" id="SSF103473">
    <property type="entry name" value="MFS general substrate transporter"/>
    <property type="match status" value="1"/>
</dbReference>
<dbReference type="InterPro" id="IPR036259">
    <property type="entry name" value="MFS_trans_sf"/>
</dbReference>
<feature type="transmembrane region" description="Helical" evidence="6">
    <location>
        <begin position="133"/>
        <end position="157"/>
    </location>
</feature>
<dbReference type="RefSeq" id="WP_284373039.1">
    <property type="nucleotide sequence ID" value="NZ_BSNJ01000005.1"/>
</dbReference>
<evidence type="ECO:0000313" key="9">
    <source>
        <dbReference type="Proteomes" id="UP001161390"/>
    </source>
</evidence>
<dbReference type="Proteomes" id="UP001161390">
    <property type="component" value="Unassembled WGS sequence"/>
</dbReference>
<reference evidence="8" key="2">
    <citation type="submission" date="2023-01" db="EMBL/GenBank/DDBJ databases">
        <title>Draft genome sequence of Algimonas porphyrae strain NBRC 108216.</title>
        <authorList>
            <person name="Sun Q."/>
            <person name="Mori K."/>
        </authorList>
    </citation>
    <scope>NUCLEOTIDE SEQUENCE</scope>
    <source>
        <strain evidence="8">NBRC 108216</strain>
    </source>
</reference>
<comment type="subcellular location">
    <subcellularLocation>
        <location evidence="1">Membrane</location>
        <topology evidence="1">Multi-pass membrane protein</topology>
    </subcellularLocation>
</comment>
<evidence type="ECO:0000256" key="3">
    <source>
        <dbReference type="ARBA" id="ARBA00022692"/>
    </source>
</evidence>
<feature type="transmembrane region" description="Helical" evidence="6">
    <location>
        <begin position="315"/>
        <end position="337"/>
    </location>
</feature>
<dbReference type="InterPro" id="IPR044770">
    <property type="entry name" value="MFS_spinster-like"/>
</dbReference>
<gene>
    <name evidence="8" type="ORF">GCM10007854_24190</name>
</gene>
<feature type="transmembrane region" description="Helical" evidence="6">
    <location>
        <begin position="349"/>
        <end position="373"/>
    </location>
</feature>
<evidence type="ECO:0000256" key="1">
    <source>
        <dbReference type="ARBA" id="ARBA00004141"/>
    </source>
</evidence>
<keyword evidence="3 6" id="KW-0812">Transmembrane</keyword>
<protein>
    <submittedName>
        <fullName evidence="8">MFS transporter</fullName>
    </submittedName>
</protein>
<feature type="transmembrane region" description="Helical" evidence="6">
    <location>
        <begin position="219"/>
        <end position="244"/>
    </location>
</feature>
<dbReference type="PANTHER" id="PTHR23505">
    <property type="entry name" value="SPINSTER"/>
    <property type="match status" value="1"/>
</dbReference>
<comment type="caution">
    <text evidence="8">The sequence shown here is derived from an EMBL/GenBank/DDBJ whole genome shotgun (WGS) entry which is preliminary data.</text>
</comment>
<sequence>MKKSENRWYLLAVLTLVYAFNHVDRQVMVILQEPIKLEFGLSDTQLGMLTGFLFAAFYATLGIPFAAWADRGNRRNIITIALTIWSGMTALSGFAQNFWHLALARMGVGIGEAGGTPPATSMISDRFPANERAFALGIYTTGISIGILVGFMLGGIIAERYGWRVGFFVAGVPGLLLALLLMTTVAEPKRGAADAIADTGKAPPLSETIVFFLSQKAMVFMLLGGVFICVSANAFLTGVPLYFIRVHGVALGELGIALGLLLGGVGGIGAIVIGKVCDRLSAKDLRWRPWIIALTTLLALPFAAAFLLVETKMAAYALYAIPSFFGLIYASISYAAMQELAPPRMRAMASAVMLLCLTLIGIGIGPVLVGVLSDAFAEELGTRSIARALLYLLVLNAASVVFYLIAARHYRDDVTRARVIGTDVGKLTTDPIV</sequence>
<feature type="domain" description="Major facilitator superfamily (MFS) profile" evidence="7">
    <location>
        <begin position="10"/>
        <end position="411"/>
    </location>
</feature>
<accession>A0ABQ5V429</accession>
<evidence type="ECO:0000313" key="8">
    <source>
        <dbReference type="EMBL" id="GLQ21464.1"/>
    </source>
</evidence>
<feature type="transmembrane region" description="Helical" evidence="6">
    <location>
        <begin position="385"/>
        <end position="406"/>
    </location>
</feature>
<keyword evidence="5 6" id="KW-0472">Membrane</keyword>
<dbReference type="Gene3D" id="1.20.1250.20">
    <property type="entry name" value="MFS general substrate transporter like domains"/>
    <property type="match status" value="2"/>
</dbReference>
<dbReference type="Pfam" id="PF07690">
    <property type="entry name" value="MFS_1"/>
    <property type="match status" value="1"/>
</dbReference>
<feature type="transmembrane region" description="Helical" evidence="6">
    <location>
        <begin position="163"/>
        <end position="182"/>
    </location>
</feature>
<keyword evidence="4 6" id="KW-1133">Transmembrane helix</keyword>
<dbReference type="PANTHER" id="PTHR23505:SF79">
    <property type="entry name" value="PROTEIN SPINSTER"/>
    <property type="match status" value="1"/>
</dbReference>
<keyword evidence="9" id="KW-1185">Reference proteome</keyword>
<reference evidence="8" key="1">
    <citation type="journal article" date="2014" name="Int. J. Syst. Evol. Microbiol.">
        <title>Complete genome of a new Firmicutes species belonging to the dominant human colonic microbiota ('Ruminococcus bicirculans') reveals two chromosomes and a selective capacity to utilize plant glucans.</title>
        <authorList>
            <consortium name="NISC Comparative Sequencing Program"/>
            <person name="Wegmann U."/>
            <person name="Louis P."/>
            <person name="Goesmann A."/>
            <person name="Henrissat B."/>
            <person name="Duncan S.H."/>
            <person name="Flint H.J."/>
        </authorList>
    </citation>
    <scope>NUCLEOTIDE SEQUENCE</scope>
    <source>
        <strain evidence="8">NBRC 108216</strain>
    </source>
</reference>
<dbReference type="PROSITE" id="PS50850">
    <property type="entry name" value="MFS"/>
    <property type="match status" value="1"/>
</dbReference>
<name>A0ABQ5V429_9PROT</name>
<proteinExistence type="predicted"/>
<evidence type="ECO:0000256" key="2">
    <source>
        <dbReference type="ARBA" id="ARBA00022448"/>
    </source>
</evidence>
<dbReference type="CDD" id="cd17328">
    <property type="entry name" value="MFS_spinster_like"/>
    <property type="match status" value="1"/>
</dbReference>
<feature type="transmembrane region" description="Helical" evidence="6">
    <location>
        <begin position="256"/>
        <end position="277"/>
    </location>
</feature>
<evidence type="ECO:0000259" key="7">
    <source>
        <dbReference type="PROSITE" id="PS50850"/>
    </source>
</evidence>
<evidence type="ECO:0000256" key="4">
    <source>
        <dbReference type="ARBA" id="ARBA00022989"/>
    </source>
</evidence>
<dbReference type="InterPro" id="IPR011701">
    <property type="entry name" value="MFS"/>
</dbReference>
<organism evidence="8 9">
    <name type="scientific">Algimonas porphyrae</name>
    <dbReference type="NCBI Taxonomy" id="1128113"/>
    <lineage>
        <taxon>Bacteria</taxon>
        <taxon>Pseudomonadati</taxon>
        <taxon>Pseudomonadota</taxon>
        <taxon>Alphaproteobacteria</taxon>
        <taxon>Maricaulales</taxon>
        <taxon>Robiginitomaculaceae</taxon>
        <taxon>Algimonas</taxon>
    </lineage>
</organism>
<dbReference type="InterPro" id="IPR020846">
    <property type="entry name" value="MFS_dom"/>
</dbReference>
<evidence type="ECO:0000256" key="6">
    <source>
        <dbReference type="SAM" id="Phobius"/>
    </source>
</evidence>